<evidence type="ECO:0000313" key="2">
    <source>
        <dbReference type="EMBL" id="GAH26514.1"/>
    </source>
</evidence>
<dbReference type="InterPro" id="IPR010995">
    <property type="entry name" value="DNA_repair_Rad51/TF_NusA_a-hlx"/>
</dbReference>
<sequence length="232" mass="26818">VYHKSPEIIVKALEERADKLPQTTNDLTKIKGIGPGTAEKLNARKIYTYRQLAELTPEKLSEVPGVGIATARKFIEEAKNLLGEFQEQNSVNKQNHVIEKTTEILKKEKETEVDNIETFEVTKVIVEEELPQEKFQREEKPFETIQKQWFSDKFNYSRLTASHPTILERSSKESKVEIEEIEEPLQEQIDNIFNEESFVVEKPKSLEEDSREETSFVPSIACKKYCLLTSLI</sequence>
<dbReference type="GO" id="GO:0006281">
    <property type="term" value="P:DNA repair"/>
    <property type="evidence" value="ECO:0007669"/>
    <property type="project" value="InterPro"/>
</dbReference>
<dbReference type="GO" id="GO:0000166">
    <property type="term" value="F:nucleotide binding"/>
    <property type="evidence" value="ECO:0007669"/>
    <property type="project" value="InterPro"/>
</dbReference>
<dbReference type="SUPFAM" id="SSF47794">
    <property type="entry name" value="Rad51 N-terminal domain-like"/>
    <property type="match status" value="1"/>
</dbReference>
<proteinExistence type="predicted"/>
<protein>
    <recommendedName>
        <fullName evidence="1">Helix-hairpin-helix DNA-binding motif class 1 domain-containing protein</fullName>
    </recommendedName>
</protein>
<dbReference type="AlphaFoldDB" id="X1FAW5"/>
<name>X1FAW5_9ZZZZ</name>
<evidence type="ECO:0000259" key="1">
    <source>
        <dbReference type="SMART" id="SM00278"/>
    </source>
</evidence>
<comment type="caution">
    <text evidence="2">The sequence shown here is derived from an EMBL/GenBank/DDBJ whole genome shotgun (WGS) entry which is preliminary data.</text>
</comment>
<feature type="non-terminal residue" evidence="2">
    <location>
        <position position="1"/>
    </location>
</feature>
<organism evidence="2">
    <name type="scientific">marine sediment metagenome</name>
    <dbReference type="NCBI Taxonomy" id="412755"/>
    <lineage>
        <taxon>unclassified sequences</taxon>
        <taxon>metagenomes</taxon>
        <taxon>ecological metagenomes</taxon>
    </lineage>
</organism>
<dbReference type="InterPro" id="IPR003583">
    <property type="entry name" value="Hlx-hairpin-Hlx_DNA-bd_motif"/>
</dbReference>
<dbReference type="Pfam" id="PF14520">
    <property type="entry name" value="HHH_5"/>
    <property type="match status" value="1"/>
</dbReference>
<dbReference type="SMART" id="SM00278">
    <property type="entry name" value="HhH1"/>
    <property type="match status" value="2"/>
</dbReference>
<gene>
    <name evidence="2" type="ORF">S03H2_05504</name>
</gene>
<accession>X1FAW5</accession>
<dbReference type="GO" id="GO:0003677">
    <property type="term" value="F:DNA binding"/>
    <property type="evidence" value="ECO:0007669"/>
    <property type="project" value="InterPro"/>
</dbReference>
<dbReference type="EMBL" id="BARU01002305">
    <property type="protein sequence ID" value="GAH26514.1"/>
    <property type="molecule type" value="Genomic_DNA"/>
</dbReference>
<feature type="domain" description="Helix-hairpin-helix DNA-binding motif class 1" evidence="1">
    <location>
        <begin position="58"/>
        <end position="77"/>
    </location>
</feature>
<reference evidence="2" key="1">
    <citation type="journal article" date="2014" name="Front. Microbiol.">
        <title>High frequency of phylogenetically diverse reductive dehalogenase-homologous genes in deep subseafloor sedimentary metagenomes.</title>
        <authorList>
            <person name="Kawai M."/>
            <person name="Futagami T."/>
            <person name="Toyoda A."/>
            <person name="Takaki Y."/>
            <person name="Nishi S."/>
            <person name="Hori S."/>
            <person name="Arai W."/>
            <person name="Tsubouchi T."/>
            <person name="Morono Y."/>
            <person name="Uchiyama I."/>
            <person name="Ito T."/>
            <person name="Fujiyama A."/>
            <person name="Inagaki F."/>
            <person name="Takami H."/>
        </authorList>
    </citation>
    <scope>NUCLEOTIDE SEQUENCE</scope>
    <source>
        <strain evidence="2">Expedition CK06-06</strain>
    </source>
</reference>
<feature type="domain" description="Helix-hairpin-helix DNA-binding motif class 1" evidence="1">
    <location>
        <begin position="25"/>
        <end position="44"/>
    </location>
</feature>
<dbReference type="Gene3D" id="1.10.150.20">
    <property type="entry name" value="5' to 3' exonuclease, C-terminal subdomain"/>
    <property type="match status" value="1"/>
</dbReference>